<accession>A0A437D033</accession>
<keyword evidence="2" id="KW-1185">Reference proteome</keyword>
<reference evidence="1 2" key="2">
    <citation type="submission" date="2019-01" db="EMBL/GenBank/DDBJ databases">
        <title>A chromosome length genome reference of the Java medaka (oryzias javanicus).</title>
        <authorList>
            <person name="Herpin A."/>
            <person name="Takehana Y."/>
            <person name="Naruse K."/>
            <person name="Ansai S."/>
            <person name="Kawaguchi M."/>
        </authorList>
    </citation>
    <scope>NUCLEOTIDE SEQUENCE [LARGE SCALE GENOMIC DNA]</scope>
    <source>
        <strain evidence="1">RS831</strain>
        <tissue evidence="1">Whole body</tissue>
    </source>
</reference>
<dbReference type="AlphaFoldDB" id="A0A437D033"/>
<evidence type="ECO:0000313" key="1">
    <source>
        <dbReference type="EMBL" id="RVE68335.1"/>
    </source>
</evidence>
<dbReference type="Proteomes" id="UP000283210">
    <property type="component" value="Chromosome 9"/>
</dbReference>
<name>A0A437D033_ORYJA</name>
<proteinExistence type="predicted"/>
<reference evidence="1 2" key="1">
    <citation type="submission" date="2018-11" db="EMBL/GenBank/DDBJ databases">
        <authorList>
            <person name="Lopez-Roques C."/>
            <person name="Donnadieu C."/>
            <person name="Bouchez O."/>
            <person name="Klopp C."/>
            <person name="Cabau C."/>
            <person name="Zahm M."/>
        </authorList>
    </citation>
    <scope>NUCLEOTIDE SEQUENCE [LARGE SCALE GENOMIC DNA]</scope>
    <source>
        <strain evidence="1">RS831</strain>
        <tissue evidence="1">Whole body</tissue>
    </source>
</reference>
<protein>
    <submittedName>
        <fullName evidence="1">Uncharacterized protein</fullName>
    </submittedName>
</protein>
<gene>
    <name evidence="1" type="ORF">OJAV_G00090460</name>
</gene>
<dbReference type="EMBL" id="CM012445">
    <property type="protein sequence ID" value="RVE68335.1"/>
    <property type="molecule type" value="Genomic_DNA"/>
</dbReference>
<sequence>MTVLMGPPWTRKNSVQVVRLMSNSSPRSSALSEEDHMSLLSRVCQSAAKLFGLLSPKNVNSTLDWD</sequence>
<evidence type="ECO:0000313" key="2">
    <source>
        <dbReference type="Proteomes" id="UP000283210"/>
    </source>
</evidence>
<organism evidence="1 2">
    <name type="scientific">Oryzias javanicus</name>
    <name type="common">Javanese ricefish</name>
    <name type="synonym">Aplocheilus javanicus</name>
    <dbReference type="NCBI Taxonomy" id="123683"/>
    <lineage>
        <taxon>Eukaryota</taxon>
        <taxon>Metazoa</taxon>
        <taxon>Chordata</taxon>
        <taxon>Craniata</taxon>
        <taxon>Vertebrata</taxon>
        <taxon>Euteleostomi</taxon>
        <taxon>Actinopterygii</taxon>
        <taxon>Neopterygii</taxon>
        <taxon>Teleostei</taxon>
        <taxon>Neoteleostei</taxon>
        <taxon>Acanthomorphata</taxon>
        <taxon>Ovalentaria</taxon>
        <taxon>Atherinomorphae</taxon>
        <taxon>Beloniformes</taxon>
        <taxon>Adrianichthyidae</taxon>
        <taxon>Oryziinae</taxon>
        <taxon>Oryzias</taxon>
    </lineage>
</organism>